<protein>
    <submittedName>
        <fullName evidence="1">Uncharacterized protein</fullName>
    </submittedName>
</protein>
<dbReference type="EMBL" id="JANBPW010006891">
    <property type="protein sequence ID" value="KAJ1926802.1"/>
    <property type="molecule type" value="Genomic_DNA"/>
</dbReference>
<keyword evidence="2" id="KW-1185">Reference proteome</keyword>
<sequence length="282" mass="31556">VGLVGVATYYGSTYFYLRTHCPVPAEITDSNTKNLLYLATYYEQLAPNYDKAVQALEKALELIKKHGKISMDSPAVVEIKIRIAECLIKLGESDKIPELMAPVQQHLNRISNSSDDKDPIGTSTLRYRISMAIGDAYMQLEKFSEARASFGLGLVAVKDMKQQMAQQFKGEYLDSYTKLDQINLKEAHYAQLDMAPRVVTDMRTFVDGWMCLDAKAMLALARIEADRGSFGQAQEWIEPAREIARSQDKAKQAPCISCYSQALAQLGQIAEKQGDIVKALRR</sequence>
<gene>
    <name evidence="1" type="ORF">FBU59_007284</name>
</gene>
<dbReference type="Proteomes" id="UP001150603">
    <property type="component" value="Unassembled WGS sequence"/>
</dbReference>
<organism evidence="1 2">
    <name type="scientific">Linderina macrospora</name>
    <dbReference type="NCBI Taxonomy" id="4868"/>
    <lineage>
        <taxon>Eukaryota</taxon>
        <taxon>Fungi</taxon>
        <taxon>Fungi incertae sedis</taxon>
        <taxon>Zoopagomycota</taxon>
        <taxon>Kickxellomycotina</taxon>
        <taxon>Kickxellomycetes</taxon>
        <taxon>Kickxellales</taxon>
        <taxon>Kickxellaceae</taxon>
        <taxon>Linderina</taxon>
    </lineage>
</organism>
<evidence type="ECO:0000313" key="1">
    <source>
        <dbReference type="EMBL" id="KAJ1926802.1"/>
    </source>
</evidence>
<reference evidence="1" key="1">
    <citation type="submission" date="2022-07" db="EMBL/GenBank/DDBJ databases">
        <title>Phylogenomic reconstructions and comparative analyses of Kickxellomycotina fungi.</title>
        <authorList>
            <person name="Reynolds N.K."/>
            <person name="Stajich J.E."/>
            <person name="Barry K."/>
            <person name="Grigoriev I.V."/>
            <person name="Crous P."/>
            <person name="Smith M.E."/>
        </authorList>
    </citation>
    <scope>NUCLEOTIDE SEQUENCE</scope>
    <source>
        <strain evidence="1">NRRL 5244</strain>
    </source>
</reference>
<accession>A0ACC1IXH8</accession>
<feature type="non-terminal residue" evidence="1">
    <location>
        <position position="282"/>
    </location>
</feature>
<comment type="caution">
    <text evidence="1">The sequence shown here is derived from an EMBL/GenBank/DDBJ whole genome shotgun (WGS) entry which is preliminary data.</text>
</comment>
<proteinExistence type="predicted"/>
<name>A0ACC1IXH8_9FUNG</name>
<feature type="non-terminal residue" evidence="1">
    <location>
        <position position="1"/>
    </location>
</feature>
<evidence type="ECO:0000313" key="2">
    <source>
        <dbReference type="Proteomes" id="UP001150603"/>
    </source>
</evidence>